<keyword evidence="3" id="KW-1185">Reference proteome</keyword>
<evidence type="ECO:0000313" key="2">
    <source>
        <dbReference type="EMBL" id="MET3657915.1"/>
    </source>
</evidence>
<comment type="caution">
    <text evidence="2">The sequence shown here is derived from an EMBL/GenBank/DDBJ whole genome shotgun (WGS) entry which is preliminary data.</text>
</comment>
<dbReference type="EMBL" id="JBEPME010000004">
    <property type="protein sequence ID" value="MET3657915.1"/>
    <property type="molecule type" value="Genomic_DNA"/>
</dbReference>
<evidence type="ECO:0000256" key="1">
    <source>
        <dbReference type="SAM" id="Phobius"/>
    </source>
</evidence>
<sequence length="143" mass="16571">MKFFLKLNMVSALYAFALFISIELQVNYYRIWRLTGWQVNAVDIVIGVIHFAGFISTLFLFYFLISNWLEGRKASYWSVILWFPYLILLVIIFLFPVTYPGDKSAPVSGLIIISQLISYPFYLLFINFICRELGTGVEEKGAL</sequence>
<protein>
    <submittedName>
        <fullName evidence="2">Uncharacterized protein</fullName>
    </submittedName>
</protein>
<reference evidence="2 3" key="1">
    <citation type="submission" date="2024-06" db="EMBL/GenBank/DDBJ databases">
        <title>Sorghum-associated microbial communities from plants grown in Nebraska, USA.</title>
        <authorList>
            <person name="Schachtman D."/>
        </authorList>
    </citation>
    <scope>NUCLEOTIDE SEQUENCE [LARGE SCALE GENOMIC DNA]</scope>
    <source>
        <strain evidence="2 3">1288</strain>
    </source>
</reference>
<feature type="transmembrane region" description="Helical" evidence="1">
    <location>
        <begin position="44"/>
        <end position="64"/>
    </location>
</feature>
<evidence type="ECO:0000313" key="3">
    <source>
        <dbReference type="Proteomes" id="UP001549104"/>
    </source>
</evidence>
<keyword evidence="1" id="KW-0812">Transmembrane</keyword>
<organism evidence="2 3">
    <name type="scientific">Sporosarcina psychrophila</name>
    <name type="common">Bacillus psychrophilus</name>
    <dbReference type="NCBI Taxonomy" id="1476"/>
    <lineage>
        <taxon>Bacteria</taxon>
        <taxon>Bacillati</taxon>
        <taxon>Bacillota</taxon>
        <taxon>Bacilli</taxon>
        <taxon>Bacillales</taxon>
        <taxon>Caryophanaceae</taxon>
        <taxon>Sporosarcina</taxon>
    </lineage>
</organism>
<feature type="transmembrane region" description="Helical" evidence="1">
    <location>
        <begin position="107"/>
        <end position="130"/>
    </location>
</feature>
<keyword evidence="1" id="KW-0472">Membrane</keyword>
<gene>
    <name evidence="2" type="ORF">ABIC55_003012</name>
</gene>
<dbReference type="RefSeq" id="WP_354313651.1">
    <property type="nucleotide sequence ID" value="NZ_JBEPME010000004.1"/>
</dbReference>
<feature type="transmembrane region" description="Helical" evidence="1">
    <location>
        <begin position="76"/>
        <end position="95"/>
    </location>
</feature>
<accession>A0ABV2KA04</accession>
<dbReference type="Proteomes" id="UP001549104">
    <property type="component" value="Unassembled WGS sequence"/>
</dbReference>
<name>A0ABV2KA04_SPOPS</name>
<feature type="transmembrane region" description="Helical" evidence="1">
    <location>
        <begin position="12"/>
        <end position="32"/>
    </location>
</feature>
<keyword evidence="1" id="KW-1133">Transmembrane helix</keyword>
<proteinExistence type="predicted"/>